<proteinExistence type="predicted"/>
<reference evidence="1 2" key="1">
    <citation type="journal article" date="2016" name="Nat. Commun.">
        <title>Thousands of microbial genomes shed light on interconnected biogeochemical processes in an aquifer system.</title>
        <authorList>
            <person name="Anantharaman K."/>
            <person name="Brown C.T."/>
            <person name="Hug L.A."/>
            <person name="Sharon I."/>
            <person name="Castelle C.J."/>
            <person name="Probst A.J."/>
            <person name="Thomas B.C."/>
            <person name="Singh A."/>
            <person name="Wilkins M.J."/>
            <person name="Karaoz U."/>
            <person name="Brodie E.L."/>
            <person name="Williams K.H."/>
            <person name="Hubbard S.S."/>
            <person name="Banfield J.F."/>
        </authorList>
    </citation>
    <scope>NUCLEOTIDE SEQUENCE [LARGE SCALE GENOMIC DNA]</scope>
</reference>
<gene>
    <name evidence="1" type="ORF">A2557_02395</name>
</gene>
<name>A0A1F6GYV7_9PROT</name>
<accession>A0A1F6GYV7</accession>
<dbReference type="AlphaFoldDB" id="A0A1F6GYV7"/>
<evidence type="ECO:0000313" key="1">
    <source>
        <dbReference type="EMBL" id="OGH03353.1"/>
    </source>
</evidence>
<evidence type="ECO:0000313" key="2">
    <source>
        <dbReference type="Proteomes" id="UP000177583"/>
    </source>
</evidence>
<sequence length="232" mass="25436">MLITLSNQTQAFQTVEFELVLERQRPCVVNFAVEEPIDPSKPFLLALGEGTQVFSCGEVQVTAVKSPDGLHFECFAVGLLHGLLETQVRRQISQKNYLQAFKTLAAEARLGFTSQLSVPSSQVESLVVLGSLRNGLDQLQEIYSLGASRWYLDPAAKRLVLLEQGHFPVEPVPLPVSDLVANLEEGPELAPLCGLIPYLPVVWAGKTEVLDKVSYRSSTGTMCLRFASYSGL</sequence>
<protein>
    <submittedName>
        <fullName evidence="1">Uncharacterized protein</fullName>
    </submittedName>
</protein>
<dbReference type="Proteomes" id="UP000177583">
    <property type="component" value="Unassembled WGS sequence"/>
</dbReference>
<dbReference type="EMBL" id="MFNF01000017">
    <property type="protein sequence ID" value="OGH03353.1"/>
    <property type="molecule type" value="Genomic_DNA"/>
</dbReference>
<organism evidence="1 2">
    <name type="scientific">Candidatus Lambdaproteobacteria bacterium RIFOXYD2_FULL_56_26</name>
    <dbReference type="NCBI Taxonomy" id="1817773"/>
    <lineage>
        <taxon>Bacteria</taxon>
        <taxon>Pseudomonadati</taxon>
        <taxon>Pseudomonadota</taxon>
        <taxon>Candidatus Lambdaproteobacteria</taxon>
    </lineage>
</organism>
<comment type="caution">
    <text evidence="1">The sequence shown here is derived from an EMBL/GenBank/DDBJ whole genome shotgun (WGS) entry which is preliminary data.</text>
</comment>